<feature type="domain" description="Histidine kinase" evidence="16">
    <location>
        <begin position="266"/>
        <end position="461"/>
    </location>
</feature>
<dbReference type="InterPro" id="IPR003661">
    <property type="entry name" value="HisK_dim/P_dom"/>
</dbReference>
<dbReference type="CDD" id="cd06225">
    <property type="entry name" value="HAMP"/>
    <property type="match status" value="1"/>
</dbReference>
<comment type="subcellular location">
    <subcellularLocation>
        <location evidence="2">Cell inner membrane</location>
        <topology evidence="2">Multi-pass membrane protein</topology>
    </subcellularLocation>
</comment>
<keyword evidence="5" id="KW-0997">Cell inner membrane</keyword>
<dbReference type="CDD" id="cd00075">
    <property type="entry name" value="HATPase"/>
    <property type="match status" value="1"/>
</dbReference>
<evidence type="ECO:0000256" key="4">
    <source>
        <dbReference type="ARBA" id="ARBA00022475"/>
    </source>
</evidence>
<dbReference type="PANTHER" id="PTHR44936">
    <property type="entry name" value="SENSOR PROTEIN CREC"/>
    <property type="match status" value="1"/>
</dbReference>
<evidence type="ECO:0000256" key="9">
    <source>
        <dbReference type="ARBA" id="ARBA00022741"/>
    </source>
</evidence>
<dbReference type="Gene3D" id="1.10.8.500">
    <property type="entry name" value="HAMP domain in histidine kinase"/>
    <property type="match status" value="1"/>
</dbReference>
<dbReference type="SUPFAM" id="SSF55874">
    <property type="entry name" value="ATPase domain of HSP90 chaperone/DNA topoisomerase II/histidine kinase"/>
    <property type="match status" value="1"/>
</dbReference>
<dbReference type="OrthoDB" id="9804645at2"/>
<dbReference type="InterPro" id="IPR003660">
    <property type="entry name" value="HAMP_dom"/>
</dbReference>
<evidence type="ECO:0000256" key="15">
    <source>
        <dbReference type="SAM" id="Phobius"/>
    </source>
</evidence>
<keyword evidence="14 15" id="KW-0472">Membrane</keyword>
<dbReference type="PROSITE" id="PS50109">
    <property type="entry name" value="HIS_KIN"/>
    <property type="match status" value="1"/>
</dbReference>
<evidence type="ECO:0000259" key="17">
    <source>
        <dbReference type="PROSITE" id="PS50885"/>
    </source>
</evidence>
<keyword evidence="19" id="KW-1185">Reference proteome</keyword>
<dbReference type="InterPro" id="IPR050980">
    <property type="entry name" value="2C_sensor_his_kinase"/>
</dbReference>
<gene>
    <name evidence="18" type="ORF">SAMN05421751_10289</name>
</gene>
<evidence type="ECO:0000256" key="3">
    <source>
        <dbReference type="ARBA" id="ARBA00012438"/>
    </source>
</evidence>
<evidence type="ECO:0000256" key="11">
    <source>
        <dbReference type="ARBA" id="ARBA00022840"/>
    </source>
</evidence>
<dbReference type="PANTHER" id="PTHR44936:SF5">
    <property type="entry name" value="SENSOR HISTIDINE KINASE ENVZ"/>
    <property type="match status" value="1"/>
</dbReference>
<keyword evidence="8 15" id="KW-0812">Transmembrane</keyword>
<dbReference type="SUPFAM" id="SSF47384">
    <property type="entry name" value="Homodimeric domain of signal transducing histidine kinase"/>
    <property type="match status" value="1"/>
</dbReference>
<evidence type="ECO:0000313" key="18">
    <source>
        <dbReference type="EMBL" id="SEF57984.1"/>
    </source>
</evidence>
<dbReference type="GO" id="GO:0005886">
    <property type="term" value="C:plasma membrane"/>
    <property type="evidence" value="ECO:0007669"/>
    <property type="project" value="UniProtKB-SubCell"/>
</dbReference>
<keyword evidence="12 15" id="KW-1133">Transmembrane helix</keyword>
<keyword evidence="9" id="KW-0547">Nucleotide-binding</keyword>
<dbReference type="GO" id="GO:0005524">
    <property type="term" value="F:ATP binding"/>
    <property type="evidence" value="ECO:0007669"/>
    <property type="project" value="UniProtKB-KW"/>
</dbReference>
<dbReference type="RefSeq" id="WP_104006768.1">
    <property type="nucleotide sequence ID" value="NZ_FNVD01000002.1"/>
</dbReference>
<dbReference type="Gene3D" id="3.30.565.10">
    <property type="entry name" value="Histidine kinase-like ATPase, C-terminal domain"/>
    <property type="match status" value="1"/>
</dbReference>
<dbReference type="GO" id="GO:0000155">
    <property type="term" value="F:phosphorelay sensor kinase activity"/>
    <property type="evidence" value="ECO:0007669"/>
    <property type="project" value="InterPro"/>
</dbReference>
<organism evidence="18 19">
    <name type="scientific">Jhaorihella thermophila</name>
    <dbReference type="NCBI Taxonomy" id="488547"/>
    <lineage>
        <taxon>Bacteria</taxon>
        <taxon>Pseudomonadati</taxon>
        <taxon>Pseudomonadota</taxon>
        <taxon>Alphaproteobacteria</taxon>
        <taxon>Rhodobacterales</taxon>
        <taxon>Paracoccaceae</taxon>
        <taxon>Jhaorihella</taxon>
    </lineage>
</organism>
<evidence type="ECO:0000256" key="12">
    <source>
        <dbReference type="ARBA" id="ARBA00022989"/>
    </source>
</evidence>
<feature type="transmembrane region" description="Helical" evidence="15">
    <location>
        <begin position="12"/>
        <end position="32"/>
    </location>
</feature>
<dbReference type="SMART" id="SM00388">
    <property type="entry name" value="HisKA"/>
    <property type="match status" value="1"/>
</dbReference>
<reference evidence="18 19" key="1">
    <citation type="submission" date="2016-10" db="EMBL/GenBank/DDBJ databases">
        <authorList>
            <person name="de Groot N.N."/>
        </authorList>
    </citation>
    <scope>NUCLEOTIDE SEQUENCE [LARGE SCALE GENOMIC DNA]</scope>
    <source>
        <strain evidence="18 19">DSM 23413</strain>
    </source>
</reference>
<evidence type="ECO:0000256" key="8">
    <source>
        <dbReference type="ARBA" id="ARBA00022692"/>
    </source>
</evidence>
<keyword evidence="10 18" id="KW-0418">Kinase</keyword>
<keyword evidence="7" id="KW-0808">Transferase</keyword>
<evidence type="ECO:0000256" key="2">
    <source>
        <dbReference type="ARBA" id="ARBA00004429"/>
    </source>
</evidence>
<dbReference type="AlphaFoldDB" id="A0A1H5T5E9"/>
<sequence length="461" mass="50446">MRLAPRSLRGRLLLVILAALGVAQLLILWFFAGERSLAVQTALAQEAAARAANVAQLLDESPPEQAPVILAAANSPLVRFSLDDEPAVDHPEHANPFLAARLARYLGRKPGPDVRVEVHERVRLRDRDHRWAPQVSDEMRRMHRAMMGTTRVAAVRMEVSIRVASGNWLNVETRFHRPPVQWAFPAVMTFVVSAVVIALAVWVALGRLTGPLRALADAATRFGRGEPVAPVPVGGPEELQRLTRAFNEMQDRIRRFVDDRTQLLAALGHDLRSPLTALRVRAEMVDDDETRERLVASIEEMQQMVEATLSFARGMAESEPAETVDLGDYVGALCAEMAEAGEEVTFIAPEGAVSARLRPAATRRALRNVIGNAVRYGGRARVAVRADGVVVVEDDGPGIPEAELSRVFEPFVRLERSRSRETGGTGLGLSIARSILTAQGGSITLENRAEGGLRVLMRLPR</sequence>
<dbReference type="Pfam" id="PF00672">
    <property type="entry name" value="HAMP"/>
    <property type="match status" value="1"/>
</dbReference>
<comment type="catalytic activity">
    <reaction evidence="1">
        <text>ATP + protein L-histidine = ADP + protein N-phospho-L-histidine.</text>
        <dbReference type="EC" id="2.7.13.3"/>
    </reaction>
</comment>
<keyword evidence="6" id="KW-0597">Phosphoprotein</keyword>
<dbReference type="InterPro" id="IPR036097">
    <property type="entry name" value="HisK_dim/P_sf"/>
</dbReference>
<name>A0A1H5T5E9_9RHOB</name>
<dbReference type="InterPro" id="IPR004358">
    <property type="entry name" value="Sig_transdc_His_kin-like_C"/>
</dbReference>
<dbReference type="Pfam" id="PF02518">
    <property type="entry name" value="HATPase_c"/>
    <property type="match status" value="1"/>
</dbReference>
<keyword evidence="13" id="KW-0902">Two-component regulatory system</keyword>
<dbReference type="SUPFAM" id="SSF158472">
    <property type="entry name" value="HAMP domain-like"/>
    <property type="match status" value="1"/>
</dbReference>
<evidence type="ECO:0000256" key="10">
    <source>
        <dbReference type="ARBA" id="ARBA00022777"/>
    </source>
</evidence>
<dbReference type="Pfam" id="PF00512">
    <property type="entry name" value="HisKA"/>
    <property type="match status" value="1"/>
</dbReference>
<feature type="domain" description="HAMP" evidence="17">
    <location>
        <begin position="206"/>
        <end position="258"/>
    </location>
</feature>
<dbReference type="EMBL" id="FNVD01000002">
    <property type="protein sequence ID" value="SEF57984.1"/>
    <property type="molecule type" value="Genomic_DNA"/>
</dbReference>
<dbReference type="InterPro" id="IPR036890">
    <property type="entry name" value="HATPase_C_sf"/>
</dbReference>
<evidence type="ECO:0000259" key="16">
    <source>
        <dbReference type="PROSITE" id="PS50109"/>
    </source>
</evidence>
<evidence type="ECO:0000256" key="6">
    <source>
        <dbReference type="ARBA" id="ARBA00022553"/>
    </source>
</evidence>
<evidence type="ECO:0000313" key="19">
    <source>
        <dbReference type="Proteomes" id="UP000236742"/>
    </source>
</evidence>
<dbReference type="PRINTS" id="PR00344">
    <property type="entry name" value="BCTRLSENSOR"/>
</dbReference>
<evidence type="ECO:0000256" key="14">
    <source>
        <dbReference type="ARBA" id="ARBA00023136"/>
    </source>
</evidence>
<evidence type="ECO:0000256" key="5">
    <source>
        <dbReference type="ARBA" id="ARBA00022519"/>
    </source>
</evidence>
<dbReference type="Proteomes" id="UP000236742">
    <property type="component" value="Unassembled WGS sequence"/>
</dbReference>
<protein>
    <recommendedName>
        <fullName evidence="3">histidine kinase</fullName>
        <ecNumber evidence="3">2.7.13.3</ecNumber>
    </recommendedName>
</protein>
<dbReference type="CDD" id="cd00082">
    <property type="entry name" value="HisKA"/>
    <property type="match status" value="1"/>
</dbReference>
<dbReference type="EC" id="2.7.13.3" evidence="3"/>
<dbReference type="SMART" id="SM00387">
    <property type="entry name" value="HATPase_c"/>
    <property type="match status" value="1"/>
</dbReference>
<evidence type="ECO:0000256" key="7">
    <source>
        <dbReference type="ARBA" id="ARBA00022679"/>
    </source>
</evidence>
<evidence type="ECO:0000256" key="13">
    <source>
        <dbReference type="ARBA" id="ARBA00023012"/>
    </source>
</evidence>
<evidence type="ECO:0000256" key="1">
    <source>
        <dbReference type="ARBA" id="ARBA00000085"/>
    </source>
</evidence>
<feature type="transmembrane region" description="Helical" evidence="15">
    <location>
        <begin position="182"/>
        <end position="205"/>
    </location>
</feature>
<dbReference type="PROSITE" id="PS50885">
    <property type="entry name" value="HAMP"/>
    <property type="match status" value="1"/>
</dbReference>
<proteinExistence type="predicted"/>
<keyword evidence="11" id="KW-0067">ATP-binding</keyword>
<keyword evidence="4" id="KW-1003">Cell membrane</keyword>
<dbReference type="InterPro" id="IPR005467">
    <property type="entry name" value="His_kinase_dom"/>
</dbReference>
<dbReference type="InterPro" id="IPR003594">
    <property type="entry name" value="HATPase_dom"/>
</dbReference>
<dbReference type="Gene3D" id="1.10.287.130">
    <property type="match status" value="1"/>
</dbReference>
<accession>A0A1H5T5E9</accession>
<dbReference type="SMART" id="SM00304">
    <property type="entry name" value="HAMP"/>
    <property type="match status" value="1"/>
</dbReference>